<dbReference type="GO" id="GO:0008270">
    <property type="term" value="F:zinc ion binding"/>
    <property type="evidence" value="ECO:0007669"/>
    <property type="project" value="UniProtKB-KW"/>
</dbReference>
<evidence type="ECO:0000256" key="1">
    <source>
        <dbReference type="ARBA" id="ARBA00022723"/>
    </source>
</evidence>
<evidence type="ECO:0000259" key="5">
    <source>
        <dbReference type="SMART" id="SM00980"/>
    </source>
</evidence>
<keyword evidence="7" id="KW-1185">Reference proteome</keyword>
<dbReference type="OrthoDB" id="6616575at2759"/>
<organism evidence="6 7">
    <name type="scientific">Aphis craccivora</name>
    <name type="common">Cowpea aphid</name>
    <dbReference type="NCBI Taxonomy" id="307492"/>
    <lineage>
        <taxon>Eukaryota</taxon>
        <taxon>Metazoa</taxon>
        <taxon>Ecdysozoa</taxon>
        <taxon>Arthropoda</taxon>
        <taxon>Hexapoda</taxon>
        <taxon>Insecta</taxon>
        <taxon>Pterygota</taxon>
        <taxon>Neoptera</taxon>
        <taxon>Paraneoptera</taxon>
        <taxon>Hemiptera</taxon>
        <taxon>Sternorrhyncha</taxon>
        <taxon>Aphidomorpha</taxon>
        <taxon>Aphidoidea</taxon>
        <taxon>Aphididae</taxon>
        <taxon>Aphidini</taxon>
        <taxon>Aphis</taxon>
        <taxon>Aphis</taxon>
    </lineage>
</organism>
<dbReference type="AlphaFoldDB" id="A0A6G0VN31"/>
<dbReference type="GO" id="GO:0003677">
    <property type="term" value="F:DNA binding"/>
    <property type="evidence" value="ECO:0007669"/>
    <property type="project" value="UniProtKB-KW"/>
</dbReference>
<sequence>MSAKCCVPNCQSLAKSKFGVPANSIIIWEREIGISLSAKSKVCSAHFEKEDIIDTWVSGTGSSKYSICLKRPRLKIGAVPKLLLNKNQYNLGSIEVICDSNTKLLGNEVLMHLLILFPCIIIIQKDLDKKSYNLTNEMLTLVESKKADLNDTIMNWTSNDDSITRQNLSIRDTISELHAITRLPAAWFSDLIEIKNKAVVSFFKMGLYNKNYQRNIEKQLIVTT</sequence>
<evidence type="ECO:0000256" key="4">
    <source>
        <dbReference type="ARBA" id="ARBA00023125"/>
    </source>
</evidence>
<dbReference type="InterPro" id="IPR038441">
    <property type="entry name" value="THAP_Znf_sf"/>
</dbReference>
<dbReference type="InterPro" id="IPR006612">
    <property type="entry name" value="THAP_Znf"/>
</dbReference>
<accession>A0A6G0VN31</accession>
<dbReference type="EMBL" id="VUJU01014618">
    <property type="protein sequence ID" value="KAF0701743.1"/>
    <property type="molecule type" value="Genomic_DNA"/>
</dbReference>
<evidence type="ECO:0000256" key="3">
    <source>
        <dbReference type="ARBA" id="ARBA00022833"/>
    </source>
</evidence>
<protein>
    <submittedName>
        <fullName evidence="6">THAP-type domain-containing protein</fullName>
    </submittedName>
</protein>
<keyword evidence="3" id="KW-0862">Zinc</keyword>
<evidence type="ECO:0000256" key="2">
    <source>
        <dbReference type="ARBA" id="ARBA00022771"/>
    </source>
</evidence>
<dbReference type="SMART" id="SM00980">
    <property type="entry name" value="THAP"/>
    <property type="match status" value="1"/>
</dbReference>
<dbReference type="SUPFAM" id="SSF57716">
    <property type="entry name" value="Glucocorticoid receptor-like (DNA-binding domain)"/>
    <property type="match status" value="1"/>
</dbReference>
<dbReference type="Pfam" id="PF05485">
    <property type="entry name" value="THAP"/>
    <property type="match status" value="1"/>
</dbReference>
<keyword evidence="1" id="KW-0479">Metal-binding</keyword>
<keyword evidence="2" id="KW-0863">Zinc-finger</keyword>
<dbReference type="Gene3D" id="6.20.210.20">
    <property type="entry name" value="THAP domain"/>
    <property type="match status" value="1"/>
</dbReference>
<feature type="domain" description="THAP-type" evidence="5">
    <location>
        <begin position="3"/>
        <end position="88"/>
    </location>
</feature>
<gene>
    <name evidence="6" type="ORF">FWK35_00035008</name>
</gene>
<keyword evidence="4" id="KW-0238">DNA-binding</keyword>
<feature type="non-terminal residue" evidence="6">
    <location>
        <position position="224"/>
    </location>
</feature>
<evidence type="ECO:0000313" key="7">
    <source>
        <dbReference type="Proteomes" id="UP000478052"/>
    </source>
</evidence>
<evidence type="ECO:0000313" key="6">
    <source>
        <dbReference type="EMBL" id="KAF0701743.1"/>
    </source>
</evidence>
<reference evidence="6 7" key="1">
    <citation type="submission" date="2019-08" db="EMBL/GenBank/DDBJ databases">
        <title>Whole genome of Aphis craccivora.</title>
        <authorList>
            <person name="Voronova N.V."/>
            <person name="Shulinski R.S."/>
            <person name="Bandarenka Y.V."/>
            <person name="Zhorov D.G."/>
            <person name="Warner D."/>
        </authorList>
    </citation>
    <scope>NUCLEOTIDE SEQUENCE [LARGE SCALE GENOMIC DNA]</scope>
    <source>
        <strain evidence="6">180601</strain>
        <tissue evidence="6">Whole Body</tissue>
    </source>
</reference>
<proteinExistence type="predicted"/>
<dbReference type="Proteomes" id="UP000478052">
    <property type="component" value="Unassembled WGS sequence"/>
</dbReference>
<name>A0A6G0VN31_APHCR</name>
<comment type="caution">
    <text evidence="6">The sequence shown here is derived from an EMBL/GenBank/DDBJ whole genome shotgun (WGS) entry which is preliminary data.</text>
</comment>